<dbReference type="Gene3D" id="3.40.50.2000">
    <property type="entry name" value="Glycogen Phosphorylase B"/>
    <property type="match status" value="2"/>
</dbReference>
<dbReference type="GO" id="GO:1901137">
    <property type="term" value="P:carbohydrate derivative biosynthetic process"/>
    <property type="evidence" value="ECO:0007669"/>
    <property type="project" value="UniProtKB-ARBA"/>
</dbReference>
<evidence type="ECO:0000313" key="4">
    <source>
        <dbReference type="EMBL" id="VEI62633.1"/>
    </source>
</evidence>
<evidence type="ECO:0000313" key="6">
    <source>
        <dbReference type="Proteomes" id="UP000624159"/>
    </source>
</evidence>
<dbReference type="GO" id="GO:0016758">
    <property type="term" value="F:hexosyltransferase activity"/>
    <property type="evidence" value="ECO:0007669"/>
    <property type="project" value="InterPro"/>
</dbReference>
<dbReference type="Pfam" id="PF06722">
    <property type="entry name" value="EryCIII-like_C"/>
    <property type="match status" value="1"/>
</dbReference>
<dbReference type="InterPro" id="IPR010610">
    <property type="entry name" value="EryCIII-like_C"/>
</dbReference>
<keyword evidence="6" id="KW-1185">Reference proteome</keyword>
<dbReference type="GO" id="GO:0005975">
    <property type="term" value="P:carbohydrate metabolic process"/>
    <property type="evidence" value="ECO:0007669"/>
    <property type="project" value="InterPro"/>
</dbReference>
<dbReference type="InterPro" id="IPR004276">
    <property type="entry name" value="GlycoTrans_28_N"/>
</dbReference>
<evidence type="ECO:0000313" key="3">
    <source>
        <dbReference type="EMBL" id="MBH1931859.1"/>
    </source>
</evidence>
<dbReference type="Proteomes" id="UP000281904">
    <property type="component" value="Chromosome"/>
</dbReference>
<gene>
    <name evidence="3" type="ORF">I5U13_19565</name>
    <name evidence="4" type="ORF">NCTC10036_01218</name>
</gene>
<dbReference type="PANTHER" id="PTHR48050">
    <property type="entry name" value="STEROL 3-BETA-GLUCOSYLTRANSFERASE"/>
    <property type="match status" value="1"/>
</dbReference>
<dbReference type="SUPFAM" id="SSF53756">
    <property type="entry name" value="UDP-Glycosyltransferase/glycogen phosphorylase"/>
    <property type="match status" value="1"/>
</dbReference>
<proteinExistence type="predicted"/>
<feature type="domain" description="Glycosyltransferase family 28 N-terminal" evidence="1">
    <location>
        <begin position="3"/>
        <end position="82"/>
    </location>
</feature>
<dbReference type="Pfam" id="PF03033">
    <property type="entry name" value="Glyco_transf_28"/>
    <property type="match status" value="1"/>
</dbReference>
<evidence type="ECO:0000259" key="1">
    <source>
        <dbReference type="Pfam" id="PF03033"/>
    </source>
</evidence>
<reference evidence="4 5" key="1">
    <citation type="submission" date="2018-12" db="EMBL/GenBank/DDBJ databases">
        <authorList>
            <consortium name="Pathogen Informatics"/>
        </authorList>
    </citation>
    <scope>NUCLEOTIDE SEQUENCE [LARGE SCALE GENOMIC DNA]</scope>
    <source>
        <strain evidence="4 5">NCTC10036</strain>
    </source>
</reference>
<accession>A0A3S5AFQ7</accession>
<protein>
    <submittedName>
        <fullName evidence="4">Glycosyl transferases, related to UDP-glucuronosyltransferase</fullName>
    </submittedName>
    <submittedName>
        <fullName evidence="3">Glycosyltransferase</fullName>
    </submittedName>
</protein>
<dbReference type="Proteomes" id="UP000624159">
    <property type="component" value="Unassembled WGS sequence"/>
</dbReference>
<evidence type="ECO:0000259" key="2">
    <source>
        <dbReference type="Pfam" id="PF06722"/>
    </source>
</evidence>
<feature type="domain" description="Erythromycin biosynthesis protein CIII-like C-terminal" evidence="2">
    <location>
        <begin position="297"/>
        <end position="379"/>
    </location>
</feature>
<dbReference type="AlphaFoldDB" id="A0A3S5AFQ7"/>
<organism evidence="4 5">
    <name type="scientific">Serratia rubidaea</name>
    <name type="common">Serratia marinorubra</name>
    <dbReference type="NCBI Taxonomy" id="61652"/>
    <lineage>
        <taxon>Bacteria</taxon>
        <taxon>Pseudomonadati</taxon>
        <taxon>Pseudomonadota</taxon>
        <taxon>Gammaproteobacteria</taxon>
        <taxon>Enterobacterales</taxon>
        <taxon>Yersiniaceae</taxon>
        <taxon>Serratia</taxon>
    </lineage>
</organism>
<sequence>MRVIICALGSSGDVYPCIEIGAILKERNHDVHILTNEYFKDYVESRNLSFSPVGSKEDFIRSVRDSQLWEKKTSLIKISAYMANHQVGMFHSIERLVNDNCVIIHSLWVFSAKVVSDKYSLKRFPISLTNANLKLCPGKFISWLERKLDTSLNLKAELFKRRLVSPLLQEVITSIRKSENLPADKNIYTDLVDRRLKPIILYEPWFYEKKPQHGFYMGFLLNKNRALDHAPIINRFVDKKTVVFFTSWALSDEACINHVLSSLKDEGLKCVLVTPTLDSIHVEESVIRTPNLNMDSIKGCLFAIHHGGIGTSAQLLKNGIPQLIYPKAFDQFENASSLERIGCGVKGGDINALRHMIKKSVTNDNNCAFYASRLSEENKERNDALERLLMG</sequence>
<keyword evidence="4" id="KW-0808">Transferase</keyword>
<dbReference type="RefSeq" id="WP_126530820.1">
    <property type="nucleotide sequence ID" value="NZ_JADULK010000012.1"/>
</dbReference>
<name>A0A3S5AFQ7_SERRU</name>
<dbReference type="EMBL" id="JADULK010000012">
    <property type="protein sequence ID" value="MBH1931859.1"/>
    <property type="molecule type" value="Genomic_DNA"/>
</dbReference>
<dbReference type="PANTHER" id="PTHR48050:SF13">
    <property type="entry name" value="STEROL 3-BETA-GLUCOSYLTRANSFERASE UGT80A2"/>
    <property type="match status" value="1"/>
</dbReference>
<reference evidence="3 6" key="2">
    <citation type="submission" date="2020-11" db="EMBL/GenBank/DDBJ databases">
        <title>Enhanced detection system for hospital associated transmission using whole genome sequencing surveillance.</title>
        <authorList>
            <person name="Harrison L.H."/>
            <person name="Van Tyne D."/>
            <person name="Marsh J.W."/>
            <person name="Griffith M.P."/>
            <person name="Snyder D.J."/>
            <person name="Cooper V.S."/>
            <person name="Mustapha M."/>
        </authorList>
    </citation>
    <scope>NUCLEOTIDE SEQUENCE [LARGE SCALE GENOMIC DNA]</scope>
    <source>
        <strain evidence="3 6">SER00230</strain>
    </source>
</reference>
<evidence type="ECO:0000313" key="5">
    <source>
        <dbReference type="Proteomes" id="UP000281904"/>
    </source>
</evidence>
<dbReference type="InterPro" id="IPR050426">
    <property type="entry name" value="Glycosyltransferase_28"/>
</dbReference>
<dbReference type="EMBL" id="LR134493">
    <property type="protein sequence ID" value="VEI62633.1"/>
    <property type="molecule type" value="Genomic_DNA"/>
</dbReference>